<dbReference type="EMBL" id="QFVR01000019">
    <property type="protein sequence ID" value="PWI24550.1"/>
    <property type="molecule type" value="Genomic_DNA"/>
</dbReference>
<dbReference type="PANTHER" id="PTHR11735:SF11">
    <property type="entry name" value="TRNA THREONYLCARBAMOYLADENOSINE BIOSYNTHESIS PROTEIN TSAB"/>
    <property type="match status" value="1"/>
</dbReference>
<evidence type="ECO:0000313" key="3">
    <source>
        <dbReference type="Proteomes" id="UP000245938"/>
    </source>
</evidence>
<dbReference type="RefSeq" id="WP_109306777.1">
    <property type="nucleotide sequence ID" value="NZ_BJUF01000010.1"/>
</dbReference>
<dbReference type="Pfam" id="PF00814">
    <property type="entry name" value="TsaD"/>
    <property type="match status" value="1"/>
</dbReference>
<dbReference type="GO" id="GO:0016740">
    <property type="term" value="F:transferase activity"/>
    <property type="evidence" value="ECO:0007669"/>
    <property type="project" value="UniProtKB-KW"/>
</dbReference>
<dbReference type="SUPFAM" id="SSF53067">
    <property type="entry name" value="Actin-like ATPase domain"/>
    <property type="match status" value="2"/>
</dbReference>
<protein>
    <submittedName>
        <fullName evidence="2">tRNA (Adenosine(37)-N6)-threonylcarbamoyltransferase complex dimerization subunit type 1 TsaB</fullName>
    </submittedName>
</protein>
<dbReference type="Gene3D" id="3.30.420.40">
    <property type="match status" value="2"/>
</dbReference>
<sequence>MIWLGIDTANTPLAVAIVKDGQILAEEVTNIKLNHSGGAMPAIERIFTRAKLTPKDLNAIAVSEGPGSYTGVRIGVTIAKTLAWTLKIPIVGVSSLKTLAANIEYNPHIICSLMDARRQNVYAGAYDGSNHLATIVEDGHYSMDGLLQQLVVTKRPIVFIGHDVELFWETIISVLGEKALRAPYTVDLPNAAQLIHLAQQQELPAAEDVHQFVPTYKRIAEAEANWIKEQKEKAKND</sequence>
<evidence type="ECO:0000259" key="1">
    <source>
        <dbReference type="Pfam" id="PF00814"/>
    </source>
</evidence>
<feature type="domain" description="Gcp-like" evidence="1">
    <location>
        <begin position="23"/>
        <end position="226"/>
    </location>
</feature>
<dbReference type="InterPro" id="IPR022496">
    <property type="entry name" value="T6A_TsaB"/>
</dbReference>
<gene>
    <name evidence="2" type="primary">tsaB</name>
    <name evidence="2" type="ORF">DEX24_12660</name>
</gene>
<name>A0A2U3AJ29_9BACL</name>
<dbReference type="OrthoDB" id="9784166at2"/>
<evidence type="ECO:0000313" key="2">
    <source>
        <dbReference type="EMBL" id="PWI24550.1"/>
    </source>
</evidence>
<organism evidence="2 3">
    <name type="scientific">Kurthia sibirica</name>
    <dbReference type="NCBI Taxonomy" id="202750"/>
    <lineage>
        <taxon>Bacteria</taxon>
        <taxon>Bacillati</taxon>
        <taxon>Bacillota</taxon>
        <taxon>Bacilli</taxon>
        <taxon>Bacillales</taxon>
        <taxon>Caryophanaceae</taxon>
        <taxon>Kurthia</taxon>
    </lineage>
</organism>
<keyword evidence="2" id="KW-0808">Transferase</keyword>
<keyword evidence="3" id="KW-1185">Reference proteome</keyword>
<dbReference type="InterPro" id="IPR000905">
    <property type="entry name" value="Gcp-like_dom"/>
</dbReference>
<proteinExistence type="predicted"/>
<dbReference type="InterPro" id="IPR043129">
    <property type="entry name" value="ATPase_NBD"/>
</dbReference>
<comment type="caution">
    <text evidence="2">The sequence shown here is derived from an EMBL/GenBank/DDBJ whole genome shotgun (WGS) entry which is preliminary data.</text>
</comment>
<reference evidence="2 3" key="1">
    <citation type="submission" date="2018-05" db="EMBL/GenBank/DDBJ databases">
        <title>Kurthia sibirica genome sequence.</title>
        <authorList>
            <person name="Maclea K.S."/>
            <person name="Goen A.E."/>
        </authorList>
    </citation>
    <scope>NUCLEOTIDE SEQUENCE [LARGE SCALE GENOMIC DNA]</scope>
    <source>
        <strain evidence="2 3">ATCC 49154</strain>
    </source>
</reference>
<dbReference type="PANTHER" id="PTHR11735">
    <property type="entry name" value="TRNA N6-ADENOSINE THREONYLCARBAMOYLTRANSFERASE"/>
    <property type="match status" value="1"/>
</dbReference>
<dbReference type="Proteomes" id="UP000245938">
    <property type="component" value="Unassembled WGS sequence"/>
</dbReference>
<dbReference type="AlphaFoldDB" id="A0A2U3AJ29"/>
<dbReference type="GO" id="GO:0005829">
    <property type="term" value="C:cytosol"/>
    <property type="evidence" value="ECO:0007669"/>
    <property type="project" value="TreeGrafter"/>
</dbReference>
<dbReference type="NCBIfam" id="TIGR03725">
    <property type="entry name" value="T6A_YeaZ"/>
    <property type="match status" value="1"/>
</dbReference>
<dbReference type="GO" id="GO:0002949">
    <property type="term" value="P:tRNA threonylcarbamoyladenosine modification"/>
    <property type="evidence" value="ECO:0007669"/>
    <property type="project" value="InterPro"/>
</dbReference>
<accession>A0A2U3AJ29</accession>
<dbReference type="CDD" id="cd24032">
    <property type="entry name" value="ASKHA_NBD_TsaB"/>
    <property type="match status" value="1"/>
</dbReference>